<feature type="region of interest" description="Disordered" evidence="1">
    <location>
        <begin position="1"/>
        <end position="23"/>
    </location>
</feature>
<gene>
    <name evidence="2" type="ORF">ACFORO_08685</name>
</gene>
<keyword evidence="3" id="KW-1185">Reference proteome</keyword>
<evidence type="ECO:0000313" key="3">
    <source>
        <dbReference type="Proteomes" id="UP001595764"/>
    </source>
</evidence>
<reference evidence="3" key="1">
    <citation type="journal article" date="2019" name="Int. J. Syst. Evol. Microbiol.">
        <title>The Global Catalogue of Microorganisms (GCM) 10K type strain sequencing project: providing services to taxonomists for standard genome sequencing and annotation.</title>
        <authorList>
            <consortium name="The Broad Institute Genomics Platform"/>
            <consortium name="The Broad Institute Genome Sequencing Center for Infectious Disease"/>
            <person name="Wu L."/>
            <person name="Ma J."/>
        </authorList>
    </citation>
    <scope>NUCLEOTIDE SEQUENCE [LARGE SCALE GENOMIC DNA]</scope>
    <source>
        <strain evidence="3">CGMCC 4.7682</strain>
    </source>
</reference>
<evidence type="ECO:0000313" key="2">
    <source>
        <dbReference type="EMBL" id="MFC3510234.1"/>
    </source>
</evidence>
<dbReference type="EMBL" id="JBHRWI010000012">
    <property type="protein sequence ID" value="MFC3510234.1"/>
    <property type="molecule type" value="Genomic_DNA"/>
</dbReference>
<comment type="caution">
    <text evidence="2">The sequence shown here is derived from an EMBL/GenBank/DDBJ whole genome shotgun (WGS) entry which is preliminary data.</text>
</comment>
<organism evidence="2 3">
    <name type="scientific">Amycolatopsis halotolerans</name>
    <dbReference type="NCBI Taxonomy" id="330083"/>
    <lineage>
        <taxon>Bacteria</taxon>
        <taxon>Bacillati</taxon>
        <taxon>Actinomycetota</taxon>
        <taxon>Actinomycetes</taxon>
        <taxon>Pseudonocardiales</taxon>
        <taxon>Pseudonocardiaceae</taxon>
        <taxon>Amycolatopsis</taxon>
    </lineage>
</organism>
<protein>
    <submittedName>
        <fullName evidence="2">Uncharacterized protein</fullName>
    </submittedName>
</protein>
<dbReference type="Proteomes" id="UP001595764">
    <property type="component" value="Unassembled WGS sequence"/>
</dbReference>
<proteinExistence type="predicted"/>
<sequence>MAVPDGQLPTRRIAGGGRPQTAKPAADLVLTQRGVRRSAGPVVPAADHYEADGKRSLAYGICGVMGAVGAIPICDRVGTMLLAVRFIPEKERDGLEHEAPFPRRWW</sequence>
<evidence type="ECO:0000256" key="1">
    <source>
        <dbReference type="SAM" id="MobiDB-lite"/>
    </source>
</evidence>
<name>A0ABV7QEC9_9PSEU</name>
<accession>A0ABV7QEC9</accession>
<dbReference type="RefSeq" id="WP_377896515.1">
    <property type="nucleotide sequence ID" value="NZ_JBHRWI010000012.1"/>
</dbReference>